<sequence length="386" mass="42379">MKVIQVVGARPNFMKVAPLHRAIQKLAGWTSKIVHTGQHFDAKMSDVFFTQLELPTPDFFLGIGGGSHTEVTAKIMVAFEKIVEAEQPDLIIVVGDVTSTLACTLVAIKMGIKVAHVEAGLRSFDRTMPEELNRILTDSVADYLFVTEESGLQHLKNEGVADERVFFSGNVMIDSLVRYQEKAKTTTILEDLGLATSDSRLSTADSGLATADSRLSTNNYIVMTMHRPANVDTKEGLESILELIELSSKDTKIIFPIHPRTRAHMEKFGLAERLDQAQNLIMTEPLGYLEFIQLMSNATAILTDSGGIQEETTYLGVPCLTFRDSTERPITVTLGTNQLLSDLDPKKTYAALQEILAGKVKKGSIPPLWDGKAAERIAAQLAEIFA</sequence>
<evidence type="ECO:0000313" key="4">
    <source>
        <dbReference type="Proteomes" id="UP001598112"/>
    </source>
</evidence>
<evidence type="ECO:0000256" key="1">
    <source>
        <dbReference type="RuleBase" id="RU003513"/>
    </source>
</evidence>
<dbReference type="SUPFAM" id="SSF53756">
    <property type="entry name" value="UDP-Glycosyltransferase/glycogen phosphorylase"/>
    <property type="match status" value="1"/>
</dbReference>
<dbReference type="InterPro" id="IPR003331">
    <property type="entry name" value="UDP_GlcNAc_Epimerase_2_dom"/>
</dbReference>
<evidence type="ECO:0000259" key="2">
    <source>
        <dbReference type="Pfam" id="PF02350"/>
    </source>
</evidence>
<dbReference type="Pfam" id="PF02350">
    <property type="entry name" value="Epimerase_2"/>
    <property type="match status" value="1"/>
</dbReference>
<dbReference type="NCBIfam" id="TIGR00236">
    <property type="entry name" value="wecB"/>
    <property type="match status" value="1"/>
</dbReference>
<evidence type="ECO:0000313" key="3">
    <source>
        <dbReference type="EMBL" id="MFD3293995.1"/>
    </source>
</evidence>
<dbReference type="PANTHER" id="PTHR43174:SF1">
    <property type="entry name" value="UDP-N-ACETYLGLUCOSAMINE 2-EPIMERASE"/>
    <property type="match status" value="1"/>
</dbReference>
<keyword evidence="1 3" id="KW-0413">Isomerase</keyword>
<organism evidence="3 4">
    <name type="scientific">Aquirufa originis</name>
    <dbReference type="NCBI Taxonomy" id="3096514"/>
    <lineage>
        <taxon>Bacteria</taxon>
        <taxon>Pseudomonadati</taxon>
        <taxon>Bacteroidota</taxon>
        <taxon>Cytophagia</taxon>
        <taxon>Cytophagales</taxon>
        <taxon>Flectobacillaceae</taxon>
        <taxon>Aquirufa</taxon>
    </lineage>
</organism>
<comment type="caution">
    <text evidence="3">The sequence shown here is derived from an EMBL/GenBank/DDBJ whole genome shotgun (WGS) entry which is preliminary data.</text>
</comment>
<gene>
    <name evidence="3" type="primary">wecB</name>
    <name evidence="3" type="ORF">SKC35_09875</name>
</gene>
<dbReference type="EC" id="5.1.3.14" evidence="3"/>
<dbReference type="PANTHER" id="PTHR43174">
    <property type="entry name" value="UDP-N-ACETYLGLUCOSAMINE 2-EPIMERASE"/>
    <property type="match status" value="1"/>
</dbReference>
<keyword evidence="4" id="KW-1185">Reference proteome</keyword>
<dbReference type="EMBL" id="JBBKXY010000003">
    <property type="protein sequence ID" value="MFD3293995.1"/>
    <property type="molecule type" value="Genomic_DNA"/>
</dbReference>
<reference evidence="3 4" key="1">
    <citation type="submission" date="2024-03" db="EMBL/GenBank/DDBJ databases">
        <title>Aquirufa genome sequencing.</title>
        <authorList>
            <person name="Pitt A."/>
            <person name="Hahn M.W."/>
        </authorList>
    </citation>
    <scope>NUCLEOTIDE SEQUENCE [LARGE SCALE GENOMIC DNA]</scope>
    <source>
        <strain evidence="3 4">KTFRIE-69F</strain>
    </source>
</reference>
<name>A0ABW6D716_9BACT</name>
<accession>A0ABW6D716</accession>
<dbReference type="Proteomes" id="UP001598112">
    <property type="component" value="Unassembled WGS sequence"/>
</dbReference>
<dbReference type="InterPro" id="IPR029767">
    <property type="entry name" value="WecB-like"/>
</dbReference>
<feature type="domain" description="UDP-N-acetylglucosamine 2-epimerase" evidence="2">
    <location>
        <begin position="22"/>
        <end position="381"/>
    </location>
</feature>
<dbReference type="RefSeq" id="WP_377979219.1">
    <property type="nucleotide sequence ID" value="NZ_JBBKXY010000003.1"/>
</dbReference>
<dbReference type="CDD" id="cd03786">
    <property type="entry name" value="GTB_UDP-GlcNAc_2-Epimerase"/>
    <property type="match status" value="1"/>
</dbReference>
<protein>
    <submittedName>
        <fullName evidence="3">UDP-N-acetylglucosamine 2-epimerase (Non-hydrolyzing)</fullName>
        <ecNumber evidence="3">5.1.3.14</ecNumber>
    </submittedName>
</protein>
<dbReference type="GO" id="GO:0008761">
    <property type="term" value="F:UDP-N-acetylglucosamine 2-epimerase activity"/>
    <property type="evidence" value="ECO:0007669"/>
    <property type="project" value="UniProtKB-EC"/>
</dbReference>
<proteinExistence type="inferred from homology"/>
<comment type="similarity">
    <text evidence="1">Belongs to the UDP-N-acetylglucosamine 2-epimerase family.</text>
</comment>
<dbReference type="Gene3D" id="3.40.50.2000">
    <property type="entry name" value="Glycogen Phosphorylase B"/>
    <property type="match status" value="2"/>
</dbReference>